<evidence type="ECO:0008006" key="3">
    <source>
        <dbReference type="Google" id="ProtNLM"/>
    </source>
</evidence>
<dbReference type="SUPFAM" id="SSF48113">
    <property type="entry name" value="Heme-dependent peroxidases"/>
    <property type="match status" value="1"/>
</dbReference>
<name>A0A7R8ZAQ1_TIMDO</name>
<dbReference type="Gene3D" id="1.10.640.10">
    <property type="entry name" value="Haem peroxidase domain superfamily, animal type"/>
    <property type="match status" value="1"/>
</dbReference>
<dbReference type="PROSITE" id="PS50292">
    <property type="entry name" value="PEROXIDASE_3"/>
    <property type="match status" value="1"/>
</dbReference>
<dbReference type="InterPro" id="IPR010255">
    <property type="entry name" value="Haem_peroxidase_sf"/>
</dbReference>
<dbReference type="GO" id="GO:0006979">
    <property type="term" value="P:response to oxidative stress"/>
    <property type="evidence" value="ECO:0007669"/>
    <property type="project" value="InterPro"/>
</dbReference>
<dbReference type="InterPro" id="IPR037120">
    <property type="entry name" value="Haem_peroxidase_sf_animal"/>
</dbReference>
<evidence type="ECO:0000313" key="2">
    <source>
        <dbReference type="EMBL" id="CAD7200690.1"/>
    </source>
</evidence>
<dbReference type="GO" id="GO:0004601">
    <property type="term" value="F:peroxidase activity"/>
    <property type="evidence" value="ECO:0007669"/>
    <property type="project" value="UniProtKB-KW"/>
</dbReference>
<gene>
    <name evidence="2" type="ORF">TDIB3V08_LOCUS6902</name>
</gene>
<dbReference type="GO" id="GO:0020037">
    <property type="term" value="F:heme binding"/>
    <property type="evidence" value="ECO:0007669"/>
    <property type="project" value="InterPro"/>
</dbReference>
<keyword evidence="1" id="KW-0560">Oxidoreductase</keyword>
<dbReference type="EMBL" id="OA567696">
    <property type="protein sequence ID" value="CAD7200690.1"/>
    <property type="molecule type" value="Genomic_DNA"/>
</dbReference>
<keyword evidence="1" id="KW-0575">Peroxidase</keyword>
<dbReference type="InterPro" id="IPR019791">
    <property type="entry name" value="Haem_peroxidase_animal"/>
</dbReference>
<sequence length="450" mass="51892">MFIAGNREHVCYPGSQRLSEVLKRPFNLYKPGWYDQYVLGLINQVAQSMDSLVTQEVTNHLFQRSNQPWGMDLASINLQRAREHGVPGYNQFREWCGLTRMDNFSSLLHVMANSTVHRYNDMYDHPDDIDLWSAGVAENSLPGSMVGPTFNCIIARTFKKLKIGDRFWYENKNLPNSFTPDQLSEIQKVRLSRLLCDTSDEVETIQIYSMVLPDPQLNPRVSCKSKILHQLDLSKWKEDYPAKQNQDQKLTTVFVFRFCFKEFTEFPSVQRPSSDLVDTSHHWIEHRREFHVFGTKGFLIDNSVVFKNFTLQITFQQRRKLCGSGLISSEPGRCTEFPLLGPIRRWRAEAQCRRLQDLDTEDLSLWRHLKGMRRRPDLILELRVAGGLASAASDQAEALAVAFKASFARRPGSPEPKRYRVLHSSTRQVLVQGGLRSGVTKHPDLYVNHT</sequence>
<organism evidence="2">
    <name type="scientific">Timema douglasi</name>
    <name type="common">Walking stick</name>
    <dbReference type="NCBI Taxonomy" id="61478"/>
    <lineage>
        <taxon>Eukaryota</taxon>
        <taxon>Metazoa</taxon>
        <taxon>Ecdysozoa</taxon>
        <taxon>Arthropoda</taxon>
        <taxon>Hexapoda</taxon>
        <taxon>Insecta</taxon>
        <taxon>Pterygota</taxon>
        <taxon>Neoptera</taxon>
        <taxon>Polyneoptera</taxon>
        <taxon>Phasmatodea</taxon>
        <taxon>Timematodea</taxon>
        <taxon>Timematoidea</taxon>
        <taxon>Timematidae</taxon>
        <taxon>Timema</taxon>
    </lineage>
</organism>
<dbReference type="Pfam" id="PF03098">
    <property type="entry name" value="An_peroxidase"/>
    <property type="match status" value="1"/>
</dbReference>
<dbReference type="PANTHER" id="PTHR11475:SF106">
    <property type="entry name" value="CURLY SU"/>
    <property type="match status" value="1"/>
</dbReference>
<evidence type="ECO:0000256" key="1">
    <source>
        <dbReference type="ARBA" id="ARBA00022559"/>
    </source>
</evidence>
<dbReference type="AlphaFoldDB" id="A0A7R8ZAQ1"/>
<dbReference type="PANTHER" id="PTHR11475">
    <property type="entry name" value="OXIDASE/PEROXIDASE"/>
    <property type="match status" value="1"/>
</dbReference>
<reference evidence="2" key="1">
    <citation type="submission" date="2020-11" db="EMBL/GenBank/DDBJ databases">
        <authorList>
            <person name="Tran Van P."/>
        </authorList>
    </citation>
    <scope>NUCLEOTIDE SEQUENCE</scope>
</reference>
<proteinExistence type="predicted"/>
<accession>A0A7R8ZAQ1</accession>
<protein>
    <recommendedName>
        <fullName evidence="3">Peroxidase</fullName>
    </recommendedName>
</protein>